<protein>
    <submittedName>
        <fullName evidence="1">Uncharacterized protein</fullName>
    </submittedName>
</protein>
<dbReference type="EMBL" id="LT840184">
    <property type="protein sequence ID" value="SMF85555.1"/>
    <property type="molecule type" value="Genomic_DNA"/>
</dbReference>
<name>A0A1X7HH26_9BACL</name>
<dbReference type="Proteomes" id="UP000192940">
    <property type="component" value="Chromosome I"/>
</dbReference>
<proteinExistence type="predicted"/>
<organism evidence="1 2">
    <name type="scientific">Paenibacillus uliginis N3/975</name>
    <dbReference type="NCBI Taxonomy" id="1313296"/>
    <lineage>
        <taxon>Bacteria</taxon>
        <taxon>Bacillati</taxon>
        <taxon>Bacillota</taxon>
        <taxon>Bacilli</taxon>
        <taxon>Bacillales</taxon>
        <taxon>Paenibacillaceae</taxon>
        <taxon>Paenibacillus</taxon>
    </lineage>
</organism>
<evidence type="ECO:0000313" key="2">
    <source>
        <dbReference type="Proteomes" id="UP000192940"/>
    </source>
</evidence>
<reference evidence="1 2" key="1">
    <citation type="submission" date="2017-04" db="EMBL/GenBank/DDBJ databases">
        <authorList>
            <person name="Afonso C.L."/>
            <person name="Miller P.J."/>
            <person name="Scott M.A."/>
            <person name="Spackman E."/>
            <person name="Goraichik I."/>
            <person name="Dimitrov K.M."/>
            <person name="Suarez D.L."/>
            <person name="Swayne D.E."/>
        </authorList>
    </citation>
    <scope>NUCLEOTIDE SEQUENCE [LARGE SCALE GENOMIC DNA]</scope>
    <source>
        <strain evidence="1 2">N3/975</strain>
    </source>
</reference>
<keyword evidence="2" id="KW-1185">Reference proteome</keyword>
<sequence>MIGASLEDSQNEDGSYETAISFYGEMENEVLNNKWSAYDSAGKKYEAHFRGASGYINTLPDSWKVGLIEMGDRNMPNPYQFRIEGLSQIPKELTLVREVVNKRYTDPDWSVLME</sequence>
<evidence type="ECO:0000313" key="1">
    <source>
        <dbReference type="EMBL" id="SMF85555.1"/>
    </source>
</evidence>
<accession>A0A1X7HH26</accession>
<dbReference type="AlphaFoldDB" id="A0A1X7HH26"/>
<dbReference type="STRING" id="1313296.SAMN05661091_3050"/>
<gene>
    <name evidence="1" type="ORF">SAMN05661091_3050</name>
</gene>